<dbReference type="SUPFAM" id="SSF53850">
    <property type="entry name" value="Periplasmic binding protein-like II"/>
    <property type="match status" value="1"/>
</dbReference>
<name>A0A1K2H753_9NEIS</name>
<protein>
    <submittedName>
        <fullName evidence="2">Polar amino acid transport system substrate-binding protein</fullName>
    </submittedName>
</protein>
<feature type="signal peptide" evidence="1">
    <location>
        <begin position="1"/>
        <end position="18"/>
    </location>
</feature>
<dbReference type="AlphaFoldDB" id="A0A1K2H753"/>
<accession>A0A1K2H753</accession>
<evidence type="ECO:0000256" key="1">
    <source>
        <dbReference type="SAM" id="SignalP"/>
    </source>
</evidence>
<dbReference type="Gene3D" id="3.40.190.10">
    <property type="entry name" value="Periplasmic binding protein-like II"/>
    <property type="match status" value="2"/>
</dbReference>
<keyword evidence="3" id="KW-1185">Reference proteome</keyword>
<dbReference type="Proteomes" id="UP000186513">
    <property type="component" value="Unassembled WGS sequence"/>
</dbReference>
<dbReference type="PANTHER" id="PTHR35936">
    <property type="entry name" value="MEMBRANE-BOUND LYTIC MUREIN TRANSGLYCOSYLASE F"/>
    <property type="match status" value="1"/>
</dbReference>
<evidence type="ECO:0000313" key="2">
    <source>
        <dbReference type="EMBL" id="SFZ71901.1"/>
    </source>
</evidence>
<evidence type="ECO:0000313" key="3">
    <source>
        <dbReference type="Proteomes" id="UP000186513"/>
    </source>
</evidence>
<organism evidence="2 3">
    <name type="scientific">Chitinimonas taiwanensis DSM 18899</name>
    <dbReference type="NCBI Taxonomy" id="1121279"/>
    <lineage>
        <taxon>Bacteria</taxon>
        <taxon>Pseudomonadati</taxon>
        <taxon>Pseudomonadota</taxon>
        <taxon>Betaproteobacteria</taxon>
        <taxon>Neisseriales</taxon>
        <taxon>Chitinibacteraceae</taxon>
        <taxon>Chitinimonas</taxon>
    </lineage>
</organism>
<sequence>MQAALWLAAALLGGTVIAQGEAHHSVRLASAAWPPYIDAELPGLGASAVAVRTVLASQGLELQVHLLPWNRAVRTGLQQPSFAGYFPEYDTPETRRRCHLSPAVGSGPLGFAYRRSSGFSWQQLSDLAGQRIGIVGGYVSTAAFDRAVARGELQVDTALDDAQNLLKLANQRVDIAMVDKHVYDYLLRRDARLGSHAAQLQFHPQLLQSPSLHVCFKRNRDGAALRKRFAQGLTEVDVDALLRVYMAALPS</sequence>
<reference evidence="2 3" key="1">
    <citation type="submission" date="2016-11" db="EMBL/GenBank/DDBJ databases">
        <authorList>
            <person name="Jaros S."/>
            <person name="Januszkiewicz K."/>
            <person name="Wedrychowicz H."/>
        </authorList>
    </citation>
    <scope>NUCLEOTIDE SEQUENCE [LARGE SCALE GENOMIC DNA]</scope>
    <source>
        <strain evidence="2 3">DSM 18899</strain>
    </source>
</reference>
<keyword evidence="1" id="KW-0732">Signal</keyword>
<proteinExistence type="predicted"/>
<dbReference type="EMBL" id="FPKR01000002">
    <property type="protein sequence ID" value="SFZ71901.1"/>
    <property type="molecule type" value="Genomic_DNA"/>
</dbReference>
<feature type="chain" id="PRO_5013063495" evidence="1">
    <location>
        <begin position="19"/>
        <end position="251"/>
    </location>
</feature>
<dbReference type="OrthoDB" id="8907081at2"/>
<dbReference type="STRING" id="1121279.SAMN02745887_00484"/>
<dbReference type="RefSeq" id="WP_072427033.1">
    <property type="nucleotide sequence ID" value="NZ_FPKR01000002.1"/>
</dbReference>
<dbReference type="PANTHER" id="PTHR35936:SF25">
    <property type="entry name" value="ABC TRANSPORTER SUBSTRATE-BINDING PROTEIN"/>
    <property type="match status" value="1"/>
</dbReference>
<gene>
    <name evidence="2" type="ORF">SAMN02745887_00484</name>
</gene>